<evidence type="ECO:0000256" key="12">
    <source>
        <dbReference type="SAM" id="MobiDB-lite"/>
    </source>
</evidence>
<dbReference type="NCBIfam" id="NF003811">
    <property type="entry name" value="PRK05402.1"/>
    <property type="match status" value="1"/>
</dbReference>
<dbReference type="HAMAP" id="MF_00685">
    <property type="entry name" value="GlgB"/>
    <property type="match status" value="1"/>
</dbReference>
<dbReference type="CDD" id="cd11322">
    <property type="entry name" value="AmyAc_Glg_BE"/>
    <property type="match status" value="1"/>
</dbReference>
<dbReference type="STRING" id="356660.SAMN05444336_101558"/>
<evidence type="ECO:0000256" key="1">
    <source>
        <dbReference type="ARBA" id="ARBA00000826"/>
    </source>
</evidence>
<dbReference type="InterPro" id="IPR013780">
    <property type="entry name" value="Glyco_hydro_b"/>
</dbReference>
<proteinExistence type="inferred from homology"/>
<dbReference type="InterPro" id="IPR006407">
    <property type="entry name" value="GlgB"/>
</dbReference>
<dbReference type="InterPro" id="IPR017853">
    <property type="entry name" value="GH"/>
</dbReference>
<dbReference type="SUPFAM" id="SSF51011">
    <property type="entry name" value="Glycosyl hydrolase domain"/>
    <property type="match status" value="1"/>
</dbReference>
<evidence type="ECO:0000256" key="9">
    <source>
        <dbReference type="ARBA" id="ARBA00023277"/>
    </source>
</evidence>
<dbReference type="GO" id="GO:0005829">
    <property type="term" value="C:cytosol"/>
    <property type="evidence" value="ECO:0007669"/>
    <property type="project" value="TreeGrafter"/>
</dbReference>
<keyword evidence="7 10" id="KW-0808">Transferase</keyword>
<evidence type="ECO:0000256" key="11">
    <source>
        <dbReference type="PIRSR" id="PIRSR000463-1"/>
    </source>
</evidence>
<dbReference type="GO" id="GO:0005978">
    <property type="term" value="P:glycogen biosynthetic process"/>
    <property type="evidence" value="ECO:0007669"/>
    <property type="project" value="UniProtKB-UniRule"/>
</dbReference>
<dbReference type="Gene3D" id="2.60.40.1180">
    <property type="entry name" value="Golgi alpha-mannosidase II"/>
    <property type="match status" value="1"/>
</dbReference>
<dbReference type="Gene3D" id="2.60.40.10">
    <property type="entry name" value="Immunoglobulins"/>
    <property type="match status" value="2"/>
</dbReference>
<dbReference type="EC" id="2.4.1.18" evidence="10"/>
<dbReference type="Pfam" id="PF00128">
    <property type="entry name" value="Alpha-amylase"/>
    <property type="match status" value="1"/>
</dbReference>
<evidence type="ECO:0000256" key="4">
    <source>
        <dbReference type="ARBA" id="ARBA00009000"/>
    </source>
</evidence>
<name>A0A1H2S6E7_9RHOB</name>
<dbReference type="Gene3D" id="3.20.20.80">
    <property type="entry name" value="Glycosidases"/>
    <property type="match status" value="1"/>
</dbReference>
<dbReference type="PANTHER" id="PTHR43651">
    <property type="entry name" value="1,4-ALPHA-GLUCAN-BRANCHING ENZYME"/>
    <property type="match status" value="1"/>
</dbReference>
<evidence type="ECO:0000313" key="15">
    <source>
        <dbReference type="Proteomes" id="UP000199118"/>
    </source>
</evidence>
<evidence type="ECO:0000256" key="3">
    <source>
        <dbReference type="ARBA" id="ARBA00004964"/>
    </source>
</evidence>
<dbReference type="GO" id="GO:0043169">
    <property type="term" value="F:cation binding"/>
    <property type="evidence" value="ECO:0007669"/>
    <property type="project" value="InterPro"/>
</dbReference>
<comment type="subunit">
    <text evidence="10">Monomer.</text>
</comment>
<dbReference type="InterPro" id="IPR006047">
    <property type="entry name" value="GH13_cat_dom"/>
</dbReference>
<dbReference type="GO" id="GO:0003844">
    <property type="term" value="F:1,4-alpha-glucan branching enzyme activity"/>
    <property type="evidence" value="ECO:0007669"/>
    <property type="project" value="UniProtKB-UniRule"/>
</dbReference>
<organism evidence="14 15">
    <name type="scientific">Albimonas donghaensis</name>
    <dbReference type="NCBI Taxonomy" id="356660"/>
    <lineage>
        <taxon>Bacteria</taxon>
        <taxon>Pseudomonadati</taxon>
        <taxon>Pseudomonadota</taxon>
        <taxon>Alphaproteobacteria</taxon>
        <taxon>Rhodobacterales</taxon>
        <taxon>Paracoccaceae</taxon>
        <taxon>Albimonas</taxon>
    </lineage>
</organism>
<dbReference type="GO" id="GO:0004553">
    <property type="term" value="F:hydrolase activity, hydrolyzing O-glycosyl compounds"/>
    <property type="evidence" value="ECO:0007669"/>
    <property type="project" value="InterPro"/>
</dbReference>
<evidence type="ECO:0000256" key="10">
    <source>
        <dbReference type="HAMAP-Rule" id="MF_00685"/>
    </source>
</evidence>
<protein>
    <recommendedName>
        <fullName evidence="10">1,4-alpha-glucan branching enzyme GlgB</fullName>
        <ecNumber evidence="10">2.4.1.18</ecNumber>
    </recommendedName>
    <alternativeName>
        <fullName evidence="10">1,4-alpha-D-glucan:1,4-alpha-D-glucan 6-glucosyl-transferase</fullName>
    </alternativeName>
    <alternativeName>
        <fullName evidence="10">Alpha-(1-&gt;4)-glucan branching enzyme</fullName>
    </alternativeName>
    <alternativeName>
        <fullName evidence="10">Glycogen branching enzyme</fullName>
        <shortName evidence="10">BE</shortName>
    </alternativeName>
</protein>
<dbReference type="FunFam" id="2.60.40.1180:FF:000002">
    <property type="entry name" value="1,4-alpha-glucan branching enzyme GlgB"/>
    <property type="match status" value="1"/>
</dbReference>
<evidence type="ECO:0000256" key="7">
    <source>
        <dbReference type="ARBA" id="ARBA00022679"/>
    </source>
</evidence>
<evidence type="ECO:0000256" key="5">
    <source>
        <dbReference type="ARBA" id="ARBA00022600"/>
    </source>
</evidence>
<dbReference type="SUPFAM" id="SSF51445">
    <property type="entry name" value="(Trans)glycosidases"/>
    <property type="match status" value="1"/>
</dbReference>
<dbReference type="FunFam" id="2.60.40.10:FF:000169">
    <property type="entry name" value="1,4-alpha-glucan branching enzyme GlgB"/>
    <property type="match status" value="1"/>
</dbReference>
<dbReference type="InterPro" id="IPR013783">
    <property type="entry name" value="Ig-like_fold"/>
</dbReference>
<evidence type="ECO:0000313" key="14">
    <source>
        <dbReference type="EMBL" id="SDW27055.1"/>
    </source>
</evidence>
<dbReference type="InterPro" id="IPR014756">
    <property type="entry name" value="Ig_E-set"/>
</dbReference>
<dbReference type="Pfam" id="PF02922">
    <property type="entry name" value="CBM_48"/>
    <property type="match status" value="1"/>
</dbReference>
<comment type="similarity">
    <text evidence="4 10">Belongs to the glycosyl hydrolase 13 family. GlgB subfamily.</text>
</comment>
<keyword evidence="9 10" id="KW-0119">Carbohydrate metabolism</keyword>
<dbReference type="InterPro" id="IPR004193">
    <property type="entry name" value="Glyco_hydro_13_N"/>
</dbReference>
<evidence type="ECO:0000256" key="8">
    <source>
        <dbReference type="ARBA" id="ARBA00023056"/>
    </source>
</evidence>
<feature type="active site" description="Proton donor" evidence="10 11">
    <location>
        <position position="470"/>
    </location>
</feature>
<comment type="catalytic activity">
    <reaction evidence="1 10">
        <text>Transfers a segment of a (1-&gt;4)-alpha-D-glucan chain to a primary hydroxy group in a similar glucan chain.</text>
        <dbReference type="EC" id="2.4.1.18"/>
    </reaction>
</comment>
<evidence type="ECO:0000256" key="2">
    <source>
        <dbReference type="ARBA" id="ARBA00002953"/>
    </source>
</evidence>
<dbReference type="NCBIfam" id="NF008967">
    <property type="entry name" value="PRK12313.1"/>
    <property type="match status" value="1"/>
</dbReference>
<dbReference type="FunFam" id="3.20.20.80:FF:000003">
    <property type="entry name" value="1,4-alpha-glucan branching enzyme GlgB"/>
    <property type="match status" value="1"/>
</dbReference>
<evidence type="ECO:0000259" key="13">
    <source>
        <dbReference type="SMART" id="SM00642"/>
    </source>
</evidence>
<sequence>MTPISAKTARQGAPLVEPGEAERIDTGRHPALFDILGAQPSAEGGWRIAGYAPGAEAMVLEDLSGQPIVEMIPQGRDVFAAALPDRPEGWRFRARRGDAGWTIEDPYRFGPVLGEMDEYFLSEGTHGRLWDALGAHIRDHEGATGVHFALWAPNASRVSVVGDFNDWDGRRHVLRQRGATGIWEIFVPALGDGARYKYEILGPDGTLMPPKADPVGFGSEIRPDNCSVVRDLRGKAWSDGAWMSRRGALQRTDAPISIYEAHLASWRRAEDGAWLSWKELAEQLVPYVAEMGFTHIEMLPITEHPFDGSWGYQPVGLYAPTARHGDPHEFRAFVEACHAAGIGLILDWVPAHFPTDPHGLAKFDGTHLYEHADPRQGYHPDWNTAIFNLGRREVVNYLVANARYWLTEHHIDALRVDAVASMLYLDYSRKEGEWVPNKDGGRENLEAVDFLRRMNAEVYGDDSSIMTVAEESTAWPGVSRPAHDGGLGFGFKWNMGWMHDTLQYIAREPVHRRHHHGEISFGLHYAFSENFVLPISHDEVVHGKGSMLGKMPGDRWGKFANLRAYYAFMFAHPGKKLLFMGQEFGQAAEWNHDAGLDWAALGDPLHEGLRKLVSDLNAVYRELPGLHQRDTREDGFRWIDGAAEAQSVYAWLRLGEDGTAPAVCVFNFSDAEYTDWRIGVPAPGFYAERVNSDAEAYGGAGRGNMGGVTADAAPAHGFDHSIKLTLPPLTGMIFELRG</sequence>
<dbReference type="InterPro" id="IPR044143">
    <property type="entry name" value="GlgB_N_E_set_prok"/>
</dbReference>
<dbReference type="EMBL" id="FNMZ01000001">
    <property type="protein sequence ID" value="SDW27055.1"/>
    <property type="molecule type" value="Genomic_DNA"/>
</dbReference>
<dbReference type="InterPro" id="IPR037439">
    <property type="entry name" value="Branching_enzy"/>
</dbReference>
<keyword evidence="5 10" id="KW-0321">Glycogen metabolism</keyword>
<comment type="pathway">
    <text evidence="3 10">Glycan biosynthesis; glycogen biosynthesis.</text>
</comment>
<dbReference type="Pfam" id="PF02806">
    <property type="entry name" value="Alpha-amylase_C"/>
    <property type="match status" value="1"/>
</dbReference>
<comment type="function">
    <text evidence="2 10">Catalyzes the formation of the alpha-1,6-glucosidic linkages in glycogen by scission of a 1,4-alpha-linked oligosaccharide from growing alpha-1,4-glucan chains and the subsequent attachment of the oligosaccharide to the alpha-1,6 position.</text>
</comment>
<dbReference type="CDD" id="cd02855">
    <property type="entry name" value="E_set_GBE_prok_N"/>
    <property type="match status" value="1"/>
</dbReference>
<keyword evidence="6 10" id="KW-0328">Glycosyltransferase</keyword>
<feature type="active site" description="Nucleophile" evidence="10 11">
    <location>
        <position position="417"/>
    </location>
</feature>
<dbReference type="SMART" id="SM00642">
    <property type="entry name" value="Aamy"/>
    <property type="match status" value="1"/>
</dbReference>
<dbReference type="UniPathway" id="UPA00164"/>
<dbReference type="InterPro" id="IPR006048">
    <property type="entry name" value="A-amylase/branching_C"/>
</dbReference>
<dbReference type="AlphaFoldDB" id="A0A1H2S6E7"/>
<reference evidence="14 15" key="1">
    <citation type="submission" date="2016-10" db="EMBL/GenBank/DDBJ databases">
        <authorList>
            <person name="de Groot N.N."/>
        </authorList>
    </citation>
    <scope>NUCLEOTIDE SEQUENCE [LARGE SCALE GENOMIC DNA]</scope>
    <source>
        <strain evidence="14 15">DSM 17890</strain>
    </source>
</reference>
<dbReference type="Proteomes" id="UP000199118">
    <property type="component" value="Unassembled WGS sequence"/>
</dbReference>
<dbReference type="PIRSF" id="PIRSF000463">
    <property type="entry name" value="GlgB"/>
    <property type="match status" value="1"/>
</dbReference>
<accession>A0A1H2S6E7</accession>
<evidence type="ECO:0000256" key="6">
    <source>
        <dbReference type="ARBA" id="ARBA00022676"/>
    </source>
</evidence>
<dbReference type="NCBIfam" id="TIGR01515">
    <property type="entry name" value="branching_enzym"/>
    <property type="match status" value="1"/>
</dbReference>
<feature type="domain" description="Glycosyl hydrolase family 13 catalytic" evidence="13">
    <location>
        <begin position="260"/>
        <end position="627"/>
    </location>
</feature>
<gene>
    <name evidence="10" type="primary">glgB</name>
    <name evidence="14" type="ORF">SAMN05444336_101558</name>
</gene>
<dbReference type="PANTHER" id="PTHR43651:SF3">
    <property type="entry name" value="1,4-ALPHA-GLUCAN-BRANCHING ENZYME"/>
    <property type="match status" value="1"/>
</dbReference>
<dbReference type="SUPFAM" id="SSF81296">
    <property type="entry name" value="E set domains"/>
    <property type="match status" value="1"/>
</dbReference>
<keyword evidence="15" id="KW-1185">Reference proteome</keyword>
<keyword evidence="8 10" id="KW-0320">Glycogen biosynthesis</keyword>
<feature type="region of interest" description="Disordered" evidence="12">
    <location>
        <begin position="1"/>
        <end position="22"/>
    </location>
</feature>